<feature type="compositionally biased region" description="Basic residues" evidence="1">
    <location>
        <begin position="227"/>
        <end position="236"/>
    </location>
</feature>
<name>A0A4C1XJP8_EUMVA</name>
<dbReference type="Proteomes" id="UP000299102">
    <property type="component" value="Unassembled WGS sequence"/>
</dbReference>
<feature type="region of interest" description="Disordered" evidence="1">
    <location>
        <begin position="164"/>
        <end position="236"/>
    </location>
</feature>
<evidence type="ECO:0000313" key="2">
    <source>
        <dbReference type="EMBL" id="GBP63340.1"/>
    </source>
</evidence>
<dbReference type="EMBL" id="BGZK01000867">
    <property type="protein sequence ID" value="GBP63340.1"/>
    <property type="molecule type" value="Genomic_DNA"/>
</dbReference>
<gene>
    <name evidence="2" type="ORF">EVAR_41928_1</name>
</gene>
<reference evidence="2 3" key="1">
    <citation type="journal article" date="2019" name="Commun. Biol.">
        <title>The bagworm genome reveals a unique fibroin gene that provides high tensile strength.</title>
        <authorList>
            <person name="Kono N."/>
            <person name="Nakamura H."/>
            <person name="Ohtoshi R."/>
            <person name="Tomita M."/>
            <person name="Numata K."/>
            <person name="Arakawa K."/>
        </authorList>
    </citation>
    <scope>NUCLEOTIDE SEQUENCE [LARGE SCALE GENOMIC DNA]</scope>
</reference>
<keyword evidence="3" id="KW-1185">Reference proteome</keyword>
<sequence>MAINTSHPNEIPSWSRSSLARAINIFQPRVHYFIQEYSRWTSAEEAQRARSRRPRTAHVRASPDDQRLRLAAGGGGAPAHDAFGDKVRIGVRVQGVVVEERPYSRHHTYTCARDCSSPTWRHGRGRRPAGLPRAARVHTPTIATERPTEPRVATATAATFVVGRTTRDTRLTARRQGRSRALARASADTRPPPSQWRSGRARARALPPKPSGPEHRRLHPTAALSPRRSRIRPHKG</sequence>
<proteinExistence type="predicted"/>
<evidence type="ECO:0000313" key="3">
    <source>
        <dbReference type="Proteomes" id="UP000299102"/>
    </source>
</evidence>
<dbReference type="AlphaFoldDB" id="A0A4C1XJP8"/>
<accession>A0A4C1XJP8</accession>
<organism evidence="2 3">
    <name type="scientific">Eumeta variegata</name>
    <name type="common">Bagworm moth</name>
    <name type="synonym">Eumeta japonica</name>
    <dbReference type="NCBI Taxonomy" id="151549"/>
    <lineage>
        <taxon>Eukaryota</taxon>
        <taxon>Metazoa</taxon>
        <taxon>Ecdysozoa</taxon>
        <taxon>Arthropoda</taxon>
        <taxon>Hexapoda</taxon>
        <taxon>Insecta</taxon>
        <taxon>Pterygota</taxon>
        <taxon>Neoptera</taxon>
        <taxon>Endopterygota</taxon>
        <taxon>Lepidoptera</taxon>
        <taxon>Glossata</taxon>
        <taxon>Ditrysia</taxon>
        <taxon>Tineoidea</taxon>
        <taxon>Psychidae</taxon>
        <taxon>Oiketicinae</taxon>
        <taxon>Eumeta</taxon>
    </lineage>
</organism>
<protein>
    <submittedName>
        <fullName evidence="2">Uncharacterized protein</fullName>
    </submittedName>
</protein>
<comment type="caution">
    <text evidence="2">The sequence shown here is derived from an EMBL/GenBank/DDBJ whole genome shotgun (WGS) entry which is preliminary data.</text>
</comment>
<evidence type="ECO:0000256" key="1">
    <source>
        <dbReference type="SAM" id="MobiDB-lite"/>
    </source>
</evidence>